<accession>A0AAW2YKH6</accession>
<keyword evidence="3" id="KW-1185">Reference proteome</keyword>
<proteinExistence type="predicted"/>
<comment type="caution">
    <text evidence="2">The sequence shown here is derived from an EMBL/GenBank/DDBJ whole genome shotgun (WGS) entry which is preliminary data.</text>
</comment>
<feature type="region of interest" description="Disordered" evidence="1">
    <location>
        <begin position="1"/>
        <end position="33"/>
    </location>
</feature>
<sequence>MKQFQNMSNEAGVTNEDEDATSYQKPSLPPMNTNEDMHTWRMNTHTLNRSPYYQAPYNSHAYNYNNSFGNTPQPLNASTCNNSDHIGNALVYNSTFTGAAVKNTYHSTISQQSQSQLITDETHQHDPFYARRMHFDSPQQHFCNVSIIGGKYDQTGNCWIDEGQKKIEIEVSTNIHINNVTVFCEKETTNNRTRITSATANKFELIDGKLRFRYRCTPSFPVKSGVTHSPLRFIAEVTENAAGNEEFYVYSKVPEQVRNKKKRDREEQDIDVDKDPPSVDSTSPPLNVQTLQVQNDRLTNIEKEVASLRVAPTYNEDLLVKVLSEVNGLAIKQDENHKTQMNALLTLQSSMEEMKELMKKT</sequence>
<feature type="compositionally biased region" description="Polar residues" evidence="1">
    <location>
        <begin position="1"/>
        <end position="12"/>
    </location>
</feature>
<evidence type="ECO:0000313" key="3">
    <source>
        <dbReference type="Proteomes" id="UP001431209"/>
    </source>
</evidence>
<evidence type="ECO:0000313" key="2">
    <source>
        <dbReference type="EMBL" id="KAL0477755.1"/>
    </source>
</evidence>
<dbReference type="Proteomes" id="UP001431209">
    <property type="component" value="Unassembled WGS sequence"/>
</dbReference>
<dbReference type="EMBL" id="JAOPGA020000235">
    <property type="protein sequence ID" value="KAL0477755.1"/>
    <property type="molecule type" value="Genomic_DNA"/>
</dbReference>
<reference evidence="2 3" key="1">
    <citation type="submission" date="2024-03" db="EMBL/GenBank/DDBJ databases">
        <title>The Acrasis kona genome and developmental transcriptomes reveal deep origins of eukaryotic multicellular pathways.</title>
        <authorList>
            <person name="Sheikh S."/>
            <person name="Fu C.-J."/>
            <person name="Brown M.W."/>
            <person name="Baldauf S.L."/>
        </authorList>
    </citation>
    <scope>NUCLEOTIDE SEQUENCE [LARGE SCALE GENOMIC DNA]</scope>
    <source>
        <strain evidence="2 3">ATCC MYA-3509</strain>
    </source>
</reference>
<dbReference type="AlphaFoldDB" id="A0AAW2YKH6"/>
<evidence type="ECO:0000256" key="1">
    <source>
        <dbReference type="SAM" id="MobiDB-lite"/>
    </source>
</evidence>
<name>A0AAW2YKH6_9EUKA</name>
<feature type="compositionally biased region" description="Polar residues" evidence="1">
    <location>
        <begin position="21"/>
        <end position="33"/>
    </location>
</feature>
<organism evidence="2 3">
    <name type="scientific">Acrasis kona</name>
    <dbReference type="NCBI Taxonomy" id="1008807"/>
    <lineage>
        <taxon>Eukaryota</taxon>
        <taxon>Discoba</taxon>
        <taxon>Heterolobosea</taxon>
        <taxon>Tetramitia</taxon>
        <taxon>Eutetramitia</taxon>
        <taxon>Acrasidae</taxon>
        <taxon>Acrasis</taxon>
    </lineage>
</organism>
<gene>
    <name evidence="2" type="ORF">AKO1_013876</name>
</gene>
<protein>
    <submittedName>
        <fullName evidence="2">Nuclear pore complex protein NUP153</fullName>
    </submittedName>
</protein>
<feature type="region of interest" description="Disordered" evidence="1">
    <location>
        <begin position="258"/>
        <end position="286"/>
    </location>
</feature>